<protein>
    <recommendedName>
        <fullName evidence="3">Thioredoxin-like fold domain-containing protein</fullName>
    </recommendedName>
</protein>
<dbReference type="RefSeq" id="WP_164365327.1">
    <property type="nucleotide sequence ID" value="NZ_CP066776.1"/>
</dbReference>
<dbReference type="Proteomes" id="UP000475117">
    <property type="component" value="Chromosome"/>
</dbReference>
<dbReference type="AlphaFoldDB" id="A0A6B3L898"/>
<dbReference type="SUPFAM" id="SSF52833">
    <property type="entry name" value="Thioredoxin-like"/>
    <property type="match status" value="1"/>
</dbReference>
<dbReference type="KEGG" id="soa:G3M56_013865"/>
<dbReference type="EMBL" id="CP066776">
    <property type="protein sequence ID" value="QQL44933.1"/>
    <property type="molecule type" value="Genomic_DNA"/>
</dbReference>
<proteinExistence type="predicted"/>
<keyword evidence="2" id="KW-1185">Reference proteome</keyword>
<reference evidence="1 2" key="1">
    <citation type="submission" date="2020-12" db="EMBL/GenBank/DDBJ databases">
        <title>Sulforoseuscoccus oceanibium gen. nov., sp. nov., a representative of the phylum Verrucomicrobia with special cytoplasmic membrane, and proposal of Sulforoseuscoccusaceae fam. nov.</title>
        <authorList>
            <person name="Xi F."/>
        </authorList>
    </citation>
    <scope>NUCLEOTIDE SEQUENCE [LARGE SCALE GENOMIC DNA]</scope>
    <source>
        <strain evidence="1 2">T37</strain>
    </source>
</reference>
<organism evidence="1 2">
    <name type="scientific">Sulfuriroseicoccus oceanibius</name>
    <dbReference type="NCBI Taxonomy" id="2707525"/>
    <lineage>
        <taxon>Bacteria</taxon>
        <taxon>Pseudomonadati</taxon>
        <taxon>Verrucomicrobiota</taxon>
        <taxon>Verrucomicrobiia</taxon>
        <taxon>Verrucomicrobiales</taxon>
        <taxon>Verrucomicrobiaceae</taxon>
        <taxon>Sulfuriroseicoccus</taxon>
    </lineage>
</organism>
<gene>
    <name evidence="1" type="ORF">G3M56_013865</name>
</gene>
<dbReference type="InterPro" id="IPR036249">
    <property type="entry name" value="Thioredoxin-like_sf"/>
</dbReference>
<evidence type="ECO:0008006" key="3">
    <source>
        <dbReference type="Google" id="ProtNLM"/>
    </source>
</evidence>
<evidence type="ECO:0000313" key="1">
    <source>
        <dbReference type="EMBL" id="QQL44933.1"/>
    </source>
</evidence>
<dbReference type="Gene3D" id="3.40.30.10">
    <property type="entry name" value="Glutaredoxin"/>
    <property type="match status" value="1"/>
</dbReference>
<sequence>METYAKTIATNDKVEMVHLSADRNAKAATTWAAKEKFPWPTVLPEKVKATGLEKYAAGYVPDYILVDKEGKELARKSGAVFAKLKELTE</sequence>
<name>A0A6B3L898_9BACT</name>
<evidence type="ECO:0000313" key="2">
    <source>
        <dbReference type="Proteomes" id="UP000475117"/>
    </source>
</evidence>
<accession>A0A6B3L898</accession>